<dbReference type="AlphaFoldDB" id="A0A0F0KRC5"/>
<evidence type="ECO:0000256" key="1">
    <source>
        <dbReference type="SAM" id="MobiDB-lite"/>
    </source>
</evidence>
<organism evidence="2 3">
    <name type="scientific">Microbacterium foliorum</name>
    <dbReference type="NCBI Taxonomy" id="104336"/>
    <lineage>
        <taxon>Bacteria</taxon>
        <taxon>Bacillati</taxon>
        <taxon>Actinomycetota</taxon>
        <taxon>Actinomycetes</taxon>
        <taxon>Micrococcales</taxon>
        <taxon>Microbacteriaceae</taxon>
        <taxon>Microbacterium</taxon>
    </lineage>
</organism>
<dbReference type="PATRIC" id="fig|104336.4.peg.1712"/>
<accession>A0A0F0KRC5</accession>
<protein>
    <submittedName>
        <fullName evidence="2">Uncharacterized protein</fullName>
    </submittedName>
</protein>
<name>A0A0F0KRC5_9MICO</name>
<reference evidence="2 3" key="1">
    <citation type="submission" date="2015-02" db="EMBL/GenBank/DDBJ databases">
        <title>Draft genome sequences of ten Microbacterium spp. with emphasis on heavy metal contaminated environments.</title>
        <authorList>
            <person name="Corretto E."/>
        </authorList>
    </citation>
    <scope>NUCLEOTIDE SEQUENCE [LARGE SCALE GENOMIC DNA]</scope>
    <source>
        <strain evidence="2 3">DSM 12966</strain>
    </source>
</reference>
<evidence type="ECO:0000313" key="3">
    <source>
        <dbReference type="Proteomes" id="UP000033572"/>
    </source>
</evidence>
<dbReference type="EMBL" id="JYIU01000040">
    <property type="protein sequence ID" value="KJL21771.1"/>
    <property type="molecule type" value="Genomic_DNA"/>
</dbReference>
<gene>
    <name evidence="2" type="ORF">RN50_01672</name>
</gene>
<sequence>MQSGGETYVTRTLPPDMQSTADGQPFLNLGRRAPQVRGVASSLVKKVRSRAKPMHDEVGEILFELVQNTEWHASRWAGGRTGANYRSLTFREYTYTPQTLVQMGRFDQSFAAYVKDVAGVAGALTNGSIMRMTFGSITVIDSGVGLARSVARSLGEEHLLSEDTEVGYLIAALAKHLKRRRVDLGNIGLARVQQSLTTLRGYMSVRTGNVEILRNFVDSPFDPVLPDTVQVPQPPLMLDWIPLHADDFIVGPRLGTAVTIAYPVDFEVVT</sequence>
<comment type="caution">
    <text evidence="2">The sequence shown here is derived from an EMBL/GenBank/DDBJ whole genome shotgun (WGS) entry which is preliminary data.</text>
</comment>
<keyword evidence="3" id="KW-1185">Reference proteome</keyword>
<evidence type="ECO:0000313" key="2">
    <source>
        <dbReference type="EMBL" id="KJL21771.1"/>
    </source>
</evidence>
<dbReference type="Proteomes" id="UP000033572">
    <property type="component" value="Unassembled WGS sequence"/>
</dbReference>
<feature type="region of interest" description="Disordered" evidence="1">
    <location>
        <begin position="1"/>
        <end position="22"/>
    </location>
</feature>
<proteinExistence type="predicted"/>